<dbReference type="InterPro" id="IPR024529">
    <property type="entry name" value="ECF_trnsprt_substrate-spec"/>
</dbReference>
<evidence type="ECO:0008006" key="4">
    <source>
        <dbReference type="Google" id="ProtNLM"/>
    </source>
</evidence>
<dbReference type="AlphaFoldDB" id="C4XFB9"/>
<evidence type="ECO:0000313" key="3">
    <source>
        <dbReference type="Proteomes" id="UP000006810"/>
    </source>
</evidence>
<dbReference type="Gene3D" id="1.10.1760.20">
    <property type="match status" value="1"/>
</dbReference>
<dbReference type="EMBL" id="AP009608">
    <property type="protein sequence ID" value="BAH69841.1"/>
    <property type="molecule type" value="Genomic_DNA"/>
</dbReference>
<dbReference type="RefSeq" id="WP_015511051.1">
    <property type="nucleotide sequence ID" value="NC_021002.1"/>
</dbReference>
<keyword evidence="1" id="KW-1133">Transmembrane helix</keyword>
<keyword evidence="1" id="KW-0812">Transmembrane</keyword>
<feature type="transmembrane region" description="Helical" evidence="1">
    <location>
        <begin position="132"/>
        <end position="159"/>
    </location>
</feature>
<reference evidence="2 3" key="1">
    <citation type="journal article" date="2009" name="Curr. Microbiol.">
        <title>Molecular cloning and expression of a novel cholinephosphotransferase involved in glycoglycerophospholipid biosynthesis of Mycoplasma fermentans.</title>
        <authorList>
            <person name="Ishida N."/>
            <person name="Irikura D."/>
            <person name="Matsuda K."/>
            <person name="Sato S."/>
            <person name="Asano K."/>
        </authorList>
    </citation>
    <scope>NUCLEOTIDE SEQUENCE [LARGE SCALE GENOMIC DNA]</scope>
    <source>
        <strain evidence="3">ATCC 19989 / NBRC 14854 / NCTC 10117 / PG18</strain>
    </source>
</reference>
<evidence type="ECO:0000313" key="2">
    <source>
        <dbReference type="EMBL" id="BAH69841.1"/>
    </source>
</evidence>
<dbReference type="Proteomes" id="UP000006810">
    <property type="component" value="Chromosome"/>
</dbReference>
<gene>
    <name evidence="2" type="ordered locus">MBIO_0576</name>
</gene>
<dbReference type="NCBIfam" id="NF046054">
    <property type="entry name" value="memb_MPN527"/>
    <property type="match status" value="1"/>
</dbReference>
<dbReference type="Pfam" id="PF12822">
    <property type="entry name" value="ECF_trnsprt"/>
    <property type="match status" value="1"/>
</dbReference>
<organism evidence="2 3">
    <name type="scientific">Mycoplasmopsis fermentans (strain ATCC 19989 / NBRC 14854 / NCTC 10117 / PG18)</name>
    <name type="common">Mycoplasma fermentans</name>
    <dbReference type="NCBI Taxonomy" id="496833"/>
    <lineage>
        <taxon>Bacteria</taxon>
        <taxon>Bacillati</taxon>
        <taxon>Mycoplasmatota</taxon>
        <taxon>Mycoplasmoidales</taxon>
        <taxon>Metamycoplasmataceae</taxon>
        <taxon>Mycoplasmopsis</taxon>
    </lineage>
</organism>
<feature type="transmembrane region" description="Helical" evidence="1">
    <location>
        <begin position="89"/>
        <end position="112"/>
    </location>
</feature>
<proteinExistence type="predicted"/>
<keyword evidence="3" id="KW-1185">Reference proteome</keyword>
<dbReference type="PATRIC" id="fig|496833.3.peg.165"/>
<dbReference type="eggNOG" id="ENOG5030MSM">
    <property type="taxonomic scope" value="Bacteria"/>
</dbReference>
<protein>
    <recommendedName>
        <fullName evidence="4">ECF transporter S component</fullName>
    </recommendedName>
</protein>
<sequence>MEQNKSIYYGKSIVKKIVQTGVLLALAIVVNITCSSFMKFPLAPFLKFDFALVVVTFSALAIAPWSALVLILLLAIIGPAYGSNCYDPIGLLGHFLLALTQLTFVLTFYFLYKFFNKTIYQNSIRKQIDFYIAELSLAAVITTLFLTFVNVFITTPWYFKAFGALKNEPATINSMIKNWDKFKGLFLNINNYYLGTSTIFALFNIINLSLNALIIFIFLAFNIKAKLWKSDLLEINKKKHFKNIFIQACYAKLNDNHK</sequence>
<dbReference type="HOGENOM" id="CLU_1193787_0_0_14"/>
<name>C4XFB9_MYCFP</name>
<accession>C4XFB9</accession>
<dbReference type="KEGG" id="mfp:MBIO_0576"/>
<keyword evidence="1" id="KW-0472">Membrane</keyword>
<feature type="transmembrane region" description="Helical" evidence="1">
    <location>
        <begin position="17"/>
        <end position="38"/>
    </location>
</feature>
<feature type="transmembrane region" description="Helical" evidence="1">
    <location>
        <begin position="50"/>
        <end position="77"/>
    </location>
</feature>
<evidence type="ECO:0000256" key="1">
    <source>
        <dbReference type="SAM" id="Phobius"/>
    </source>
</evidence>
<feature type="transmembrane region" description="Helical" evidence="1">
    <location>
        <begin position="192"/>
        <end position="221"/>
    </location>
</feature>